<comment type="caution">
    <text evidence="3">The sequence shown here is derived from an EMBL/GenBank/DDBJ whole genome shotgun (WGS) entry which is preliminary data.</text>
</comment>
<dbReference type="Gene3D" id="3.10.620.30">
    <property type="match status" value="1"/>
</dbReference>
<keyword evidence="1" id="KW-0812">Transmembrane</keyword>
<feature type="domain" description="Transglutaminase-like" evidence="2">
    <location>
        <begin position="299"/>
        <end position="361"/>
    </location>
</feature>
<feature type="transmembrane region" description="Helical" evidence="1">
    <location>
        <begin position="87"/>
        <end position="120"/>
    </location>
</feature>
<dbReference type="EMBL" id="JAPQER010000001">
    <property type="protein sequence ID" value="MCY6482831.1"/>
    <property type="molecule type" value="Genomic_DNA"/>
</dbReference>
<dbReference type="SMART" id="SM00460">
    <property type="entry name" value="TGc"/>
    <property type="match status" value="1"/>
</dbReference>
<dbReference type="InterPro" id="IPR002931">
    <property type="entry name" value="Transglutaminase-like"/>
</dbReference>
<evidence type="ECO:0000313" key="4">
    <source>
        <dbReference type="Proteomes" id="UP001078443"/>
    </source>
</evidence>
<keyword evidence="1" id="KW-1133">Transmembrane helix</keyword>
<dbReference type="SUPFAM" id="SSF54001">
    <property type="entry name" value="Cysteine proteinases"/>
    <property type="match status" value="1"/>
</dbReference>
<dbReference type="InterPro" id="IPR038765">
    <property type="entry name" value="Papain-like_cys_pep_sf"/>
</dbReference>
<name>A0ABT4CV31_9CLOT</name>
<keyword evidence="4" id="KW-1185">Reference proteome</keyword>
<reference evidence="3" key="1">
    <citation type="submission" date="2022-12" db="EMBL/GenBank/DDBJ databases">
        <authorList>
            <person name="Wang J."/>
        </authorList>
    </citation>
    <scope>NUCLEOTIDE SEQUENCE</scope>
    <source>
        <strain evidence="3">HY-45-18</strain>
    </source>
</reference>
<feature type="transmembrane region" description="Helical" evidence="1">
    <location>
        <begin position="141"/>
        <end position="163"/>
    </location>
</feature>
<protein>
    <submittedName>
        <fullName evidence="3">Transglutaminase-like domain-containing protein</fullName>
    </submittedName>
</protein>
<evidence type="ECO:0000256" key="1">
    <source>
        <dbReference type="SAM" id="Phobius"/>
    </source>
</evidence>
<dbReference type="RefSeq" id="WP_268039099.1">
    <property type="nucleotide sequence ID" value="NZ_JAPQER010000001.1"/>
</dbReference>
<dbReference type="PANTHER" id="PTHR33490:SF3">
    <property type="entry name" value="CONSERVED INTEGRAL MEMBRANE PROTEIN"/>
    <property type="match status" value="1"/>
</dbReference>
<proteinExistence type="predicted"/>
<keyword evidence="1" id="KW-0472">Membrane</keyword>
<feature type="transmembrane region" description="Helical" evidence="1">
    <location>
        <begin position="38"/>
        <end position="55"/>
    </location>
</feature>
<organism evidence="3 4">
    <name type="scientific">Clostridium aestuarii</name>
    <dbReference type="NCBI Taxonomy" id="338193"/>
    <lineage>
        <taxon>Bacteria</taxon>
        <taxon>Bacillati</taxon>
        <taxon>Bacillota</taxon>
        <taxon>Clostridia</taxon>
        <taxon>Eubacteriales</taxon>
        <taxon>Clostridiaceae</taxon>
        <taxon>Clostridium</taxon>
    </lineage>
</organism>
<dbReference type="Proteomes" id="UP001078443">
    <property type="component" value="Unassembled WGS sequence"/>
</dbReference>
<evidence type="ECO:0000259" key="2">
    <source>
        <dbReference type="SMART" id="SM00460"/>
    </source>
</evidence>
<dbReference type="Pfam" id="PF01841">
    <property type="entry name" value="Transglut_core"/>
    <property type="match status" value="1"/>
</dbReference>
<accession>A0ABT4CV31</accession>
<dbReference type="PANTHER" id="PTHR33490">
    <property type="entry name" value="BLR5614 PROTEIN-RELATED"/>
    <property type="match status" value="1"/>
</dbReference>
<evidence type="ECO:0000313" key="3">
    <source>
        <dbReference type="EMBL" id="MCY6482831.1"/>
    </source>
</evidence>
<sequence length="384" mass="44158">MIKNPVDIGLIVIFFYPLLKGFLFKFSSKDLKDDIEDIGSYIALIIGAIIGIYVTKQIFILRGDAIYDTVYSYIPQEIVFLIESKPIFIYIIIMPIVIFLLYKIIELLIGLINCITLYPLFDSIEKSIKRKNAFIKRILGVLFQIPKAICYILAVVFVLNILVRAGISQVYNQKLEKANVYSFLSSEVINPIFNSKLAKQLPDIINNSFKIVIKDDEIDSLSDSKKTIVYYNGITLEQGLKSNKEIDEYSVNIAKNQISTYEKVKAIYHWIGKNIEYDYDKVNKILNNDFSVKSGAINAFNTRKGICFDYACLYAVMCRANNIKVRIITGEGFNGSNWVNHAWNQVYIEKEDKWINIDVTFYKGGNYFDSSIFKLDHRNARIAR</sequence>
<feature type="transmembrane region" description="Helical" evidence="1">
    <location>
        <begin position="6"/>
        <end position="26"/>
    </location>
</feature>
<gene>
    <name evidence="3" type="ORF">OW763_00495</name>
</gene>